<evidence type="ECO:0000256" key="2">
    <source>
        <dbReference type="ARBA" id="ARBA00007639"/>
    </source>
</evidence>
<evidence type="ECO:0000259" key="5">
    <source>
        <dbReference type="Pfam" id="PF13407"/>
    </source>
</evidence>
<name>A0A542DB14_9ACTN</name>
<dbReference type="Pfam" id="PF13407">
    <property type="entry name" value="Peripla_BP_4"/>
    <property type="match status" value="1"/>
</dbReference>
<gene>
    <name evidence="6" type="ORF">FB475_7257</name>
</gene>
<dbReference type="PANTHER" id="PTHR46847">
    <property type="entry name" value="D-ALLOSE-BINDING PERIPLASMIC PROTEIN-RELATED"/>
    <property type="match status" value="1"/>
</dbReference>
<feature type="chain" id="PRO_5022194699" evidence="4">
    <location>
        <begin position="27"/>
        <end position="343"/>
    </location>
</feature>
<comment type="similarity">
    <text evidence="2">Belongs to the bacterial solute-binding protein 2 family.</text>
</comment>
<accession>A0A542DB14</accession>
<evidence type="ECO:0000313" key="7">
    <source>
        <dbReference type="Proteomes" id="UP000316298"/>
    </source>
</evidence>
<dbReference type="GO" id="GO:0030246">
    <property type="term" value="F:carbohydrate binding"/>
    <property type="evidence" value="ECO:0007669"/>
    <property type="project" value="UniProtKB-ARBA"/>
</dbReference>
<keyword evidence="7" id="KW-1185">Reference proteome</keyword>
<dbReference type="PANTHER" id="PTHR46847:SF1">
    <property type="entry name" value="D-ALLOSE-BINDING PERIPLASMIC PROTEIN-RELATED"/>
    <property type="match status" value="1"/>
</dbReference>
<dbReference type="RefSeq" id="WP_141862865.1">
    <property type="nucleotide sequence ID" value="NZ_BAAAKA010000058.1"/>
</dbReference>
<dbReference type="Proteomes" id="UP000316298">
    <property type="component" value="Unassembled WGS sequence"/>
</dbReference>
<dbReference type="EMBL" id="VFMM01000004">
    <property type="protein sequence ID" value="TQJ00262.1"/>
    <property type="molecule type" value="Genomic_DNA"/>
</dbReference>
<protein>
    <submittedName>
        <fullName evidence="6">Monosaccharide ABC transporter substrate-binding protein (CUT2 family)</fullName>
    </submittedName>
</protein>
<reference evidence="6 7" key="1">
    <citation type="submission" date="2019-06" db="EMBL/GenBank/DDBJ databases">
        <title>Sequencing the genomes of 1000 actinobacteria strains.</title>
        <authorList>
            <person name="Klenk H.-P."/>
        </authorList>
    </citation>
    <scope>NUCLEOTIDE SEQUENCE [LARGE SCALE GENOMIC DNA]</scope>
    <source>
        <strain evidence="6 7">DSM 17305</strain>
    </source>
</reference>
<sequence length="343" mass="35264">MRFTGFRRSTTAVAALVCAGAVVLSACTTTKKSGPGSDSGGSSGPVKIGLVTKTETNPYFVKLRESAKAAAQAKGGTLIALAGKFDGDNEGQVTAIENLVQQGVKGILITPSNSAGVLGAIKQAQDKGVVVIALDTQTTPADAVAATYATNNENAGKLIGQYVKARLGSTKPQLVMMDLDPSASVGIQRHNGFLEGMGLPLNTPDIIGTALTQGDQTKAQAAMENLLQRVGNQVNAVYNINEPAARGAYQALKEKGLAGKVLVGAIDGGCQGVQDVKNGIFVGTVMQFPKKMAEDGVNAVFDYAQTGKKPSGFIDTGATLITDKPVAGMASKDTTWGAQNCWG</sequence>
<evidence type="ECO:0000313" key="6">
    <source>
        <dbReference type="EMBL" id="TQJ00262.1"/>
    </source>
</evidence>
<comment type="caution">
    <text evidence="6">The sequence shown here is derived from an EMBL/GenBank/DDBJ whole genome shotgun (WGS) entry which is preliminary data.</text>
</comment>
<dbReference type="PROSITE" id="PS51257">
    <property type="entry name" value="PROKAR_LIPOPROTEIN"/>
    <property type="match status" value="1"/>
</dbReference>
<dbReference type="AlphaFoldDB" id="A0A542DB14"/>
<dbReference type="InterPro" id="IPR028082">
    <property type="entry name" value="Peripla_BP_I"/>
</dbReference>
<dbReference type="OrthoDB" id="4827464at2"/>
<organism evidence="6 7">
    <name type="scientific">Kribbella jejuensis</name>
    <dbReference type="NCBI Taxonomy" id="236068"/>
    <lineage>
        <taxon>Bacteria</taxon>
        <taxon>Bacillati</taxon>
        <taxon>Actinomycetota</taxon>
        <taxon>Actinomycetes</taxon>
        <taxon>Propionibacteriales</taxon>
        <taxon>Kribbellaceae</taxon>
        <taxon>Kribbella</taxon>
    </lineage>
</organism>
<evidence type="ECO:0000256" key="3">
    <source>
        <dbReference type="ARBA" id="ARBA00022729"/>
    </source>
</evidence>
<dbReference type="GO" id="GO:0030313">
    <property type="term" value="C:cell envelope"/>
    <property type="evidence" value="ECO:0007669"/>
    <property type="project" value="UniProtKB-SubCell"/>
</dbReference>
<keyword evidence="3 4" id="KW-0732">Signal</keyword>
<evidence type="ECO:0000256" key="1">
    <source>
        <dbReference type="ARBA" id="ARBA00004196"/>
    </source>
</evidence>
<dbReference type="InterPro" id="IPR025997">
    <property type="entry name" value="SBP_2_dom"/>
</dbReference>
<evidence type="ECO:0000256" key="4">
    <source>
        <dbReference type="SAM" id="SignalP"/>
    </source>
</evidence>
<feature type="domain" description="Periplasmic binding protein" evidence="5">
    <location>
        <begin position="48"/>
        <end position="309"/>
    </location>
</feature>
<proteinExistence type="inferred from homology"/>
<dbReference type="SUPFAM" id="SSF53822">
    <property type="entry name" value="Periplasmic binding protein-like I"/>
    <property type="match status" value="1"/>
</dbReference>
<comment type="subcellular location">
    <subcellularLocation>
        <location evidence="1">Cell envelope</location>
    </subcellularLocation>
</comment>
<feature type="signal peptide" evidence="4">
    <location>
        <begin position="1"/>
        <end position="26"/>
    </location>
</feature>
<dbReference type="Gene3D" id="3.40.50.2300">
    <property type="match status" value="2"/>
</dbReference>